<feature type="domain" description="Helicase ATP-binding" evidence="7">
    <location>
        <begin position="34"/>
        <end position="205"/>
    </location>
</feature>
<dbReference type="SMART" id="SM00490">
    <property type="entry name" value="HELICc"/>
    <property type="match status" value="1"/>
</dbReference>
<dbReference type="CDD" id="cd18787">
    <property type="entry name" value="SF2_C_DEAD"/>
    <property type="match status" value="1"/>
</dbReference>
<dbReference type="STRING" id="37692.ATP_00115"/>
<dbReference type="KEGG" id="pml:ATP_00115"/>
<evidence type="ECO:0000259" key="8">
    <source>
        <dbReference type="PROSITE" id="PS51194"/>
    </source>
</evidence>
<evidence type="ECO:0000256" key="6">
    <source>
        <dbReference type="PROSITE-ProRule" id="PRU00552"/>
    </source>
</evidence>
<evidence type="ECO:0000259" key="9">
    <source>
        <dbReference type="PROSITE" id="PS51195"/>
    </source>
</evidence>
<keyword evidence="1" id="KW-0547">Nucleotide-binding</keyword>
<accession>B3R0D8</accession>
<dbReference type="InterPro" id="IPR044742">
    <property type="entry name" value="DEAD/DEAH_RhlB"/>
</dbReference>
<evidence type="ECO:0000256" key="3">
    <source>
        <dbReference type="ARBA" id="ARBA00022806"/>
    </source>
</evidence>
<dbReference type="CDD" id="cd00268">
    <property type="entry name" value="DEADc"/>
    <property type="match status" value="1"/>
</dbReference>
<dbReference type="Pfam" id="PF00271">
    <property type="entry name" value="Helicase_C"/>
    <property type="match status" value="1"/>
</dbReference>
<protein>
    <submittedName>
        <fullName evidence="10">Superfamily II DNA and RNA helicase</fullName>
    </submittedName>
</protein>
<dbReference type="eggNOG" id="COG0513">
    <property type="taxonomic scope" value="Bacteria"/>
</dbReference>
<dbReference type="Pfam" id="PF03880">
    <property type="entry name" value="DbpA"/>
    <property type="match status" value="1"/>
</dbReference>
<feature type="domain" description="Helicase C-terminal" evidence="8">
    <location>
        <begin position="216"/>
        <end position="377"/>
    </location>
</feature>
<comment type="similarity">
    <text evidence="5">Belongs to the DEAD box helicase family.</text>
</comment>
<evidence type="ECO:0000256" key="4">
    <source>
        <dbReference type="ARBA" id="ARBA00022840"/>
    </source>
</evidence>
<keyword evidence="3 10" id="KW-0347">Helicase</keyword>
<dbReference type="Gene3D" id="3.30.70.330">
    <property type="match status" value="1"/>
</dbReference>
<organism evidence="11">
    <name type="scientific">Phytoplasma mali (strain AT)</name>
    <dbReference type="NCBI Taxonomy" id="482235"/>
    <lineage>
        <taxon>Bacteria</taxon>
        <taxon>Bacillati</taxon>
        <taxon>Mycoplasmatota</taxon>
        <taxon>Mollicutes</taxon>
        <taxon>Acholeplasmatales</taxon>
        <taxon>Acholeplasmataceae</taxon>
        <taxon>Candidatus Phytoplasma</taxon>
        <taxon>16SrX (Apple proliferation group)</taxon>
    </lineage>
</organism>
<dbReference type="Proteomes" id="UP000002020">
    <property type="component" value="Chromosome"/>
</dbReference>
<evidence type="ECO:0000256" key="5">
    <source>
        <dbReference type="ARBA" id="ARBA00038437"/>
    </source>
</evidence>
<dbReference type="GO" id="GO:0003724">
    <property type="term" value="F:RNA helicase activity"/>
    <property type="evidence" value="ECO:0007669"/>
    <property type="project" value="InterPro"/>
</dbReference>
<name>B3R0D8_PHYMT</name>
<keyword evidence="11" id="KW-1185">Reference proteome</keyword>
<dbReference type="Gene3D" id="3.40.50.300">
    <property type="entry name" value="P-loop containing nucleotide triphosphate hydrolases"/>
    <property type="match status" value="2"/>
</dbReference>
<dbReference type="GO" id="GO:0005524">
    <property type="term" value="F:ATP binding"/>
    <property type="evidence" value="ECO:0007669"/>
    <property type="project" value="UniProtKB-KW"/>
</dbReference>
<dbReference type="GO" id="GO:0003676">
    <property type="term" value="F:nucleic acid binding"/>
    <property type="evidence" value="ECO:0007669"/>
    <property type="project" value="InterPro"/>
</dbReference>
<dbReference type="InterPro" id="IPR027417">
    <property type="entry name" value="P-loop_NTPase"/>
</dbReference>
<reference evidence="10 11" key="1">
    <citation type="journal article" date="2008" name="BMC Genomics">
        <title>The linear chromosome of the plant-pathogenic mycoplasma 'Candidatus Phytoplasma mali'.</title>
        <authorList>
            <person name="Kube M."/>
            <person name="Schneider B."/>
            <person name="Kuhl H."/>
            <person name="Dandekar T."/>
            <person name="Heitmann K."/>
            <person name="Migdoll A.M."/>
            <person name="Reinhardt R."/>
            <person name="Seemueller E."/>
        </authorList>
    </citation>
    <scope>NUCLEOTIDE SEQUENCE [LARGE SCALE GENOMIC DNA]</scope>
    <source>
        <strain evidence="10 11">AT</strain>
    </source>
</reference>
<evidence type="ECO:0000256" key="2">
    <source>
        <dbReference type="ARBA" id="ARBA00022801"/>
    </source>
</evidence>
<evidence type="ECO:0000313" key="11">
    <source>
        <dbReference type="Proteomes" id="UP000002020"/>
    </source>
</evidence>
<feature type="short sequence motif" description="Q motif" evidence="6">
    <location>
        <begin position="3"/>
        <end position="31"/>
    </location>
</feature>
<dbReference type="GO" id="GO:0005829">
    <property type="term" value="C:cytosol"/>
    <property type="evidence" value="ECO:0007669"/>
    <property type="project" value="TreeGrafter"/>
</dbReference>
<dbReference type="GO" id="GO:0016787">
    <property type="term" value="F:hydrolase activity"/>
    <property type="evidence" value="ECO:0007669"/>
    <property type="project" value="UniProtKB-KW"/>
</dbReference>
<dbReference type="InterPro" id="IPR014001">
    <property type="entry name" value="Helicase_ATP-bd"/>
</dbReference>
<dbReference type="PROSITE" id="PS51192">
    <property type="entry name" value="HELICASE_ATP_BIND_1"/>
    <property type="match status" value="1"/>
</dbReference>
<sequence length="531" mass="61586">MDILFENFNILPQTQKALKELNFLKPTAIQNLVISEMIEGYDIIGQAQTGTGKTFAFGIPIIEKIDLNIKQTQSLILCPTRELALQVFQEFKKLIKFYVEIKIAVIYGGESYIKQFKVLETKPHIIIATPGRVIDLLERKKIDFSGLKILTLDEADEMLNMGFQEALETILQKIPKKRQTVLFSATLPPTIQKIANKYQNNPKVLKVYQKNIAVSSVQQFYFLVKEFDKLKLLVRLLDLENPNSVIIFANTKKDVDEINAYLQENNFSVDFLHGDLKQNQRQQVMNNFRNQKIKILIATDVAARGIDISSITMVINYDLSRQNEIYVHRIGRTGRAGLKGLAYSFVAPSKLSQLKSLENYLKEKLIFKTIPKVKDIQEKKLKNFQEKIFEMIKNNPQEDINDELIKNLLDNFDNKQIIKALLNLIMPIKRNYQEISQTNNFKNNFVNKNFSSSRNMLPLSINLGKKDMINPALLLKILHEKFNIYSKYVGNIKHLSNESIFEIPNHFWMKIKNKKNIFFNNKILKINQTYL</sequence>
<dbReference type="AlphaFoldDB" id="B3R0D8"/>
<dbReference type="InterPro" id="IPR012677">
    <property type="entry name" value="Nucleotide-bd_a/b_plait_sf"/>
</dbReference>
<proteinExistence type="inferred from homology"/>
<dbReference type="InterPro" id="IPR011545">
    <property type="entry name" value="DEAD/DEAH_box_helicase_dom"/>
</dbReference>
<evidence type="ECO:0000259" key="7">
    <source>
        <dbReference type="PROSITE" id="PS51192"/>
    </source>
</evidence>
<evidence type="ECO:0000313" key="10">
    <source>
        <dbReference type="EMBL" id="CAP18302.1"/>
    </source>
</evidence>
<dbReference type="InterPro" id="IPR014014">
    <property type="entry name" value="RNA_helicase_DEAD_Q_motif"/>
</dbReference>
<dbReference type="PANTHER" id="PTHR47959">
    <property type="entry name" value="ATP-DEPENDENT RNA HELICASE RHLE-RELATED"/>
    <property type="match status" value="1"/>
</dbReference>
<keyword evidence="2" id="KW-0378">Hydrolase</keyword>
<dbReference type="InterPro" id="IPR005580">
    <property type="entry name" value="DbpA/CsdA_RNA-bd_dom"/>
</dbReference>
<dbReference type="InterPro" id="IPR050079">
    <property type="entry name" value="DEAD_box_RNA_helicase"/>
</dbReference>
<dbReference type="InterPro" id="IPR001650">
    <property type="entry name" value="Helicase_C-like"/>
</dbReference>
<dbReference type="EMBL" id="CU469464">
    <property type="protein sequence ID" value="CAP18302.1"/>
    <property type="molecule type" value="Genomic_DNA"/>
</dbReference>
<dbReference type="SUPFAM" id="SSF52540">
    <property type="entry name" value="P-loop containing nucleoside triphosphate hydrolases"/>
    <property type="match status" value="1"/>
</dbReference>
<dbReference type="PROSITE" id="PS51195">
    <property type="entry name" value="Q_MOTIF"/>
    <property type="match status" value="1"/>
</dbReference>
<keyword evidence="4" id="KW-0067">ATP-binding</keyword>
<gene>
    <name evidence="10" type="primary">srmB</name>
    <name evidence="10" type="ordered locus">ATP_00115</name>
</gene>
<dbReference type="PROSITE" id="PS51194">
    <property type="entry name" value="HELICASE_CTER"/>
    <property type="match status" value="1"/>
</dbReference>
<dbReference type="SMART" id="SM00487">
    <property type="entry name" value="DEXDc"/>
    <property type="match status" value="1"/>
</dbReference>
<feature type="domain" description="DEAD-box RNA helicase Q" evidence="9">
    <location>
        <begin position="3"/>
        <end position="31"/>
    </location>
</feature>
<dbReference type="PANTHER" id="PTHR47959:SF1">
    <property type="entry name" value="ATP-DEPENDENT RNA HELICASE DBPA"/>
    <property type="match status" value="1"/>
</dbReference>
<dbReference type="HOGENOM" id="CLU_003041_21_1_14"/>
<dbReference type="Pfam" id="PF00270">
    <property type="entry name" value="DEAD"/>
    <property type="match status" value="1"/>
</dbReference>
<evidence type="ECO:0000256" key="1">
    <source>
        <dbReference type="ARBA" id="ARBA00022741"/>
    </source>
</evidence>